<dbReference type="SMART" id="SM00729">
    <property type="entry name" value="Elp3"/>
    <property type="match status" value="1"/>
</dbReference>
<dbReference type="PANTHER" id="PTHR43787:SF13">
    <property type="entry name" value="FEMO COFACTOR BIOSYNTHESIS PROTEIN NIFB"/>
    <property type="match status" value="1"/>
</dbReference>
<dbReference type="SFLD" id="SFLDS00029">
    <property type="entry name" value="Radical_SAM"/>
    <property type="match status" value="1"/>
</dbReference>
<keyword evidence="6" id="KW-0004">4Fe-4S</keyword>
<evidence type="ECO:0000256" key="6">
    <source>
        <dbReference type="ARBA" id="ARBA00022485"/>
    </source>
</evidence>
<dbReference type="InterPro" id="IPR007197">
    <property type="entry name" value="rSAM"/>
</dbReference>
<reference evidence="16 17" key="1">
    <citation type="submission" date="2019-06" db="EMBL/GenBank/DDBJ databases">
        <title>Genomic Encyclopedia of Type Strains, Phase IV (KMG-V): Genome sequencing to study the core and pangenomes of soil and plant-associated prokaryotes.</title>
        <authorList>
            <person name="Whitman W."/>
        </authorList>
    </citation>
    <scope>NUCLEOTIDE SEQUENCE [LARGE SCALE GENOMIC DNA]</scope>
    <source>
        <strain evidence="16 17">BR 11650</strain>
    </source>
</reference>
<evidence type="ECO:0000256" key="2">
    <source>
        <dbReference type="ARBA" id="ARBA00003522"/>
    </source>
</evidence>
<dbReference type="Pfam" id="PF04055">
    <property type="entry name" value="Radical_SAM"/>
    <property type="match status" value="1"/>
</dbReference>
<evidence type="ECO:0000256" key="14">
    <source>
        <dbReference type="ARBA" id="ARBA00032102"/>
    </source>
</evidence>
<gene>
    <name evidence="16" type="ORF">FBZ83_101753</name>
</gene>
<organism evidence="16 17">
    <name type="scientific">Azospirillum brasilense</name>
    <dbReference type="NCBI Taxonomy" id="192"/>
    <lineage>
        <taxon>Bacteria</taxon>
        <taxon>Pseudomonadati</taxon>
        <taxon>Pseudomonadota</taxon>
        <taxon>Alphaproteobacteria</taxon>
        <taxon>Rhodospirillales</taxon>
        <taxon>Azospirillaceae</taxon>
        <taxon>Azospirillum</taxon>
    </lineage>
</organism>
<evidence type="ECO:0000256" key="12">
    <source>
        <dbReference type="ARBA" id="ARBA00023239"/>
    </source>
</evidence>
<evidence type="ECO:0000256" key="1">
    <source>
        <dbReference type="ARBA" id="ARBA00001966"/>
    </source>
</evidence>
<dbReference type="InterPro" id="IPR058240">
    <property type="entry name" value="rSAM_sf"/>
</dbReference>
<name>A0A560CSQ3_AZOBR</name>
<evidence type="ECO:0000256" key="9">
    <source>
        <dbReference type="ARBA" id="ARBA00023004"/>
    </source>
</evidence>
<comment type="cofactor">
    <cofactor evidence="1">
        <name>[4Fe-4S] cluster</name>
        <dbReference type="ChEBI" id="CHEBI:49883"/>
    </cofactor>
</comment>
<dbReference type="InterPro" id="IPR000385">
    <property type="entry name" value="MoaA_NifB_PqqE_Fe-S-bd_CS"/>
</dbReference>
<evidence type="ECO:0000256" key="8">
    <source>
        <dbReference type="ARBA" id="ARBA00022723"/>
    </source>
</evidence>
<dbReference type="NCBIfam" id="TIGR01290">
    <property type="entry name" value="nifB"/>
    <property type="match status" value="1"/>
</dbReference>
<accession>A0A560CSQ3</accession>
<dbReference type="Gene3D" id="3.20.20.70">
    <property type="entry name" value="Aldolase class I"/>
    <property type="match status" value="1"/>
</dbReference>
<dbReference type="GO" id="GO:0032324">
    <property type="term" value="P:molybdopterin cofactor biosynthetic process"/>
    <property type="evidence" value="ECO:0007669"/>
    <property type="project" value="UniProtKB-ARBA"/>
</dbReference>
<proteinExistence type="inferred from homology"/>
<evidence type="ECO:0000256" key="7">
    <source>
        <dbReference type="ARBA" id="ARBA00022691"/>
    </source>
</evidence>
<dbReference type="GO" id="GO:0046872">
    <property type="term" value="F:metal ion binding"/>
    <property type="evidence" value="ECO:0007669"/>
    <property type="project" value="UniProtKB-KW"/>
</dbReference>
<dbReference type="SFLD" id="SFLDF00281">
    <property type="entry name" value="FeMo_cofactor_biosynthesis_pro"/>
    <property type="match status" value="1"/>
</dbReference>
<dbReference type="GO" id="GO:0016829">
    <property type="term" value="F:lyase activity"/>
    <property type="evidence" value="ECO:0007669"/>
    <property type="project" value="UniProtKB-KW"/>
</dbReference>
<dbReference type="CDD" id="cd01335">
    <property type="entry name" value="Radical_SAM"/>
    <property type="match status" value="1"/>
</dbReference>
<dbReference type="SFLD" id="SFLDG01068">
    <property type="entry name" value="FeMo_cofactor_biosynthesis_pro"/>
    <property type="match status" value="1"/>
</dbReference>
<keyword evidence="7" id="KW-0949">S-adenosyl-L-methionine</keyword>
<comment type="similarity">
    <text evidence="4">Belongs to the radical SAM superfamily. NifB family.</text>
</comment>
<dbReference type="EMBL" id="VITH01000001">
    <property type="protein sequence ID" value="TWA87884.1"/>
    <property type="molecule type" value="Genomic_DNA"/>
</dbReference>
<dbReference type="UniPathway" id="UPA00782"/>
<comment type="caution">
    <text evidence="16">The sequence shown here is derived from an EMBL/GenBank/DDBJ whole genome shotgun (WGS) entry which is preliminary data.</text>
</comment>
<dbReference type="InterPro" id="IPR006638">
    <property type="entry name" value="Elp3/MiaA/NifB-like_rSAM"/>
</dbReference>
<evidence type="ECO:0000256" key="5">
    <source>
        <dbReference type="ARBA" id="ARBA00021702"/>
    </source>
</evidence>
<keyword evidence="8" id="KW-0479">Metal-binding</keyword>
<sequence>MARHPCYSAKAHKAFARMHVPVAPACNIQCNYCNRKYDCSNESRPGVTSTRLTPAEAVRKVLTVAARLPQLSVVGIAGPGDPLAKPDAVFETLERLRAALPDITPCLSTNGLVLADYVERLKALGVGHVTITINATDPDVAERIYPWVYAEGKRHEGRAGAAVLLERQFAGLRAAVAAGMLVKVNSVMIPGINDEHLVAVNRAITARGVFMHNIMPLISDPAHGTPFGLAGQREPTAQELEGLRARCAGPVKLMRHCRKCRADAIGLLGEDRHAEFANVSLSVEEMEVGLKRREKYLRYAQGFEGAP</sequence>
<keyword evidence="11" id="KW-0535">Nitrogen fixation</keyword>
<dbReference type="PROSITE" id="PS51918">
    <property type="entry name" value="RADICAL_SAM"/>
    <property type="match status" value="1"/>
</dbReference>
<evidence type="ECO:0000259" key="15">
    <source>
        <dbReference type="PROSITE" id="PS51918"/>
    </source>
</evidence>
<protein>
    <recommendedName>
        <fullName evidence="5">FeMo cofactor biosynthesis protein NifB</fullName>
    </recommendedName>
    <alternativeName>
        <fullName evidence="14">Nitrogenase cofactor maturase NifB</fullName>
    </alternativeName>
    <alternativeName>
        <fullName evidence="13">Radical SAM assemblase NifB</fullName>
    </alternativeName>
</protein>
<dbReference type="SFLD" id="SFLDG01067">
    <property type="entry name" value="SPASM/twitch_domain_containing"/>
    <property type="match status" value="1"/>
</dbReference>
<comment type="function">
    <text evidence="2">Involved in the biosynthesis of the iron-molybdenum cofactor (FeMo-co or M-cluster) found in the dinitrogenase enzyme of the nitrogenase complex in nitrogen-fixing microorganisms. NifB catalyzes the crucial step of radical SAM-dependent carbide insertion that occurs concomitant with the insertion of a 9th sulfur and the rearrangement/coupling of two [4Fe-4S] clusters into a [8Fe-9S-C] cluster, the precursor to the M-cluster.</text>
</comment>
<keyword evidence="10" id="KW-0411">Iron-sulfur</keyword>
<dbReference type="PANTHER" id="PTHR43787">
    <property type="entry name" value="FEMO COFACTOR BIOSYNTHESIS PROTEIN NIFB-RELATED"/>
    <property type="match status" value="1"/>
</dbReference>
<dbReference type="Proteomes" id="UP000318529">
    <property type="component" value="Unassembled WGS sequence"/>
</dbReference>
<dbReference type="PROSITE" id="PS01305">
    <property type="entry name" value="MOAA_NIFB_PQQE"/>
    <property type="match status" value="1"/>
</dbReference>
<evidence type="ECO:0000256" key="10">
    <source>
        <dbReference type="ARBA" id="ARBA00023014"/>
    </source>
</evidence>
<keyword evidence="12" id="KW-0456">Lyase</keyword>
<comment type="pathway">
    <text evidence="3">Cofactor biosynthesis; Fe-Mo cofactor biosynthesis.</text>
</comment>
<evidence type="ECO:0000256" key="13">
    <source>
        <dbReference type="ARBA" id="ARBA00030926"/>
    </source>
</evidence>
<dbReference type="AlphaFoldDB" id="A0A560CSQ3"/>
<dbReference type="InterPro" id="IPR005980">
    <property type="entry name" value="Nase_CF_NifB"/>
</dbReference>
<keyword evidence="9" id="KW-0408">Iron</keyword>
<dbReference type="GO" id="GO:0051539">
    <property type="term" value="F:4 iron, 4 sulfur cluster binding"/>
    <property type="evidence" value="ECO:0007669"/>
    <property type="project" value="UniProtKB-KW"/>
</dbReference>
<evidence type="ECO:0000256" key="11">
    <source>
        <dbReference type="ARBA" id="ARBA00023231"/>
    </source>
</evidence>
<dbReference type="InterPro" id="IPR013785">
    <property type="entry name" value="Aldolase_TIM"/>
</dbReference>
<evidence type="ECO:0000256" key="4">
    <source>
        <dbReference type="ARBA" id="ARBA00006804"/>
    </source>
</evidence>
<evidence type="ECO:0000313" key="17">
    <source>
        <dbReference type="Proteomes" id="UP000318529"/>
    </source>
</evidence>
<evidence type="ECO:0000313" key="16">
    <source>
        <dbReference type="EMBL" id="TWA87884.1"/>
    </source>
</evidence>
<feature type="domain" description="Radical SAM core" evidence="15">
    <location>
        <begin position="12"/>
        <end position="261"/>
    </location>
</feature>
<evidence type="ECO:0000256" key="3">
    <source>
        <dbReference type="ARBA" id="ARBA00005155"/>
    </source>
</evidence>
<dbReference type="SUPFAM" id="SSF102114">
    <property type="entry name" value="Radical SAM enzymes"/>
    <property type="match status" value="1"/>
</dbReference>